<comment type="caution">
    <text evidence="1">The sequence shown here is derived from an EMBL/GenBank/DDBJ whole genome shotgun (WGS) entry which is preliminary data.</text>
</comment>
<dbReference type="AlphaFoldDB" id="A0A077PMN4"/>
<organism evidence="1 2">
    <name type="scientific">Xenorhabdus bovienii str. kraussei Quebec</name>
    <dbReference type="NCBI Taxonomy" id="1398203"/>
    <lineage>
        <taxon>Bacteria</taxon>
        <taxon>Pseudomonadati</taxon>
        <taxon>Pseudomonadota</taxon>
        <taxon>Gammaproteobacteria</taxon>
        <taxon>Enterobacterales</taxon>
        <taxon>Morganellaceae</taxon>
        <taxon>Xenorhabdus</taxon>
    </lineage>
</organism>
<name>A0A077PMN4_XENBV</name>
<dbReference type="Proteomes" id="UP000028500">
    <property type="component" value="Unassembled WGS sequence"/>
</dbReference>
<evidence type="ECO:0000313" key="2">
    <source>
        <dbReference type="Proteomes" id="UP000028500"/>
    </source>
</evidence>
<dbReference type="EMBL" id="CBSY010000268">
    <property type="protein sequence ID" value="CDH21837.1"/>
    <property type="molecule type" value="Genomic_DNA"/>
</dbReference>
<evidence type="ECO:0000313" key="1">
    <source>
        <dbReference type="EMBL" id="CDH21837.1"/>
    </source>
</evidence>
<reference evidence="1" key="1">
    <citation type="submission" date="2013-07" db="EMBL/GenBank/DDBJ databases">
        <title>Sub-species coevolution in mutualistic symbiosis.</title>
        <authorList>
            <person name="Murfin K."/>
            <person name="Klassen J."/>
            <person name="Lee M."/>
            <person name="Forst S."/>
            <person name="Stock P."/>
            <person name="Goodrich-Blair H."/>
        </authorList>
    </citation>
    <scope>NUCLEOTIDE SEQUENCE [LARGE SCALE GENOMIC DNA]</scope>
    <source>
        <strain evidence="1">Kraussei Quebec</strain>
    </source>
</reference>
<protein>
    <submittedName>
        <fullName evidence="1">Uncharacterized protein</fullName>
    </submittedName>
</protein>
<gene>
    <name evidence="1" type="ORF">XBKQ1_760065</name>
</gene>
<accession>A0A077PMN4</accession>
<proteinExistence type="predicted"/>
<keyword evidence="2" id="KW-1185">Reference proteome</keyword>
<sequence>MGILKIKQNELRFITSRPKAYPQKVKTGHKARLYMLKRLN</sequence>
<dbReference type="HOGENOM" id="CLU_3298728_0_0_6"/>